<feature type="region of interest" description="Disordered" evidence="1">
    <location>
        <begin position="28"/>
        <end position="231"/>
    </location>
</feature>
<reference evidence="2 3" key="1">
    <citation type="submission" date="2016-11" db="EMBL/GenBank/DDBJ databases">
        <authorList>
            <person name="Jaros S."/>
            <person name="Januszkiewicz K."/>
            <person name="Wedrychowicz H."/>
        </authorList>
    </citation>
    <scope>NUCLEOTIDE SEQUENCE [LARGE SCALE GENOMIC DNA]</scope>
    <source>
        <strain evidence="2 3">Con a/3</strain>
    </source>
</reference>
<dbReference type="OrthoDB" id="2830979at2"/>
<feature type="compositionally biased region" description="Basic and acidic residues" evidence="1">
    <location>
        <begin position="47"/>
        <end position="81"/>
    </location>
</feature>
<dbReference type="AlphaFoldDB" id="A0A1V3G4F7"/>
<feature type="compositionally biased region" description="Basic and acidic residues" evidence="1">
    <location>
        <begin position="135"/>
        <end position="150"/>
    </location>
</feature>
<evidence type="ECO:0000313" key="3">
    <source>
        <dbReference type="Proteomes" id="UP000188597"/>
    </source>
</evidence>
<feature type="compositionally biased region" description="Basic and acidic residues" evidence="1">
    <location>
        <begin position="89"/>
        <end position="106"/>
    </location>
</feature>
<dbReference type="RefSeq" id="WP_077364808.1">
    <property type="nucleotide sequence ID" value="NZ_MQMF01000004.1"/>
</dbReference>
<evidence type="ECO:0000256" key="1">
    <source>
        <dbReference type="SAM" id="MobiDB-lite"/>
    </source>
</evidence>
<accession>A0A1V3G4F7</accession>
<comment type="caution">
    <text evidence="2">The sequence shown here is derived from an EMBL/GenBank/DDBJ whole genome shotgun (WGS) entry which is preliminary data.</text>
</comment>
<sequence length="277" mass="30560">MRIPSIIMQGLIAGAILFIPGEVFAEKNNEEKQNSAAEQKTQNQSDLKQENAKADIPERESQKENVSKPEVSEGTPKKMKGDTSNSNGSEKRYEAREKNAAAEKSKSSQQTKYSNGLKKSVPQGQLKKNVPINQPEKKRIETSKYVHTETPKNQSVLPEVMAEDGQKKKLFLSKRKINEQKREKAVSKLPIKFPSNELPQQPDSKAIPLTAGQSSSHSSSSKDTGNGGAPLANVKANFVLPLIFADSEKVSVYFSRMDLLRSQWVNAPPSMPPESAL</sequence>
<proteinExistence type="predicted"/>
<protein>
    <submittedName>
        <fullName evidence="2">Uncharacterized protein</fullName>
    </submittedName>
</protein>
<feature type="compositionally biased region" description="Polar residues" evidence="1">
    <location>
        <begin position="34"/>
        <end position="46"/>
    </location>
</feature>
<organism evidence="2 3">
    <name type="scientific">Fictibacillus arsenicus</name>
    <dbReference type="NCBI Taxonomy" id="255247"/>
    <lineage>
        <taxon>Bacteria</taxon>
        <taxon>Bacillati</taxon>
        <taxon>Bacillota</taxon>
        <taxon>Bacilli</taxon>
        <taxon>Bacillales</taxon>
        <taxon>Fictibacillaceae</taxon>
        <taxon>Fictibacillus</taxon>
    </lineage>
</organism>
<feature type="compositionally biased region" description="Basic and acidic residues" evidence="1">
    <location>
        <begin position="176"/>
        <end position="186"/>
    </location>
</feature>
<dbReference type="EMBL" id="MQMF01000004">
    <property type="protein sequence ID" value="OOE10018.1"/>
    <property type="molecule type" value="Genomic_DNA"/>
</dbReference>
<gene>
    <name evidence="2" type="ORF">UN64_16550</name>
</gene>
<name>A0A1V3G4F7_9BACL</name>
<dbReference type="Proteomes" id="UP000188597">
    <property type="component" value="Unassembled WGS sequence"/>
</dbReference>
<evidence type="ECO:0000313" key="2">
    <source>
        <dbReference type="EMBL" id="OOE10018.1"/>
    </source>
</evidence>